<gene>
    <name evidence="2" type="ORF">MM415B02153_0005</name>
</gene>
<evidence type="ECO:0000313" key="2">
    <source>
        <dbReference type="EMBL" id="QJA85976.1"/>
    </source>
</evidence>
<name>A0A6M3KV69_9ZZZZ</name>
<reference evidence="2" key="1">
    <citation type="submission" date="2020-03" db="EMBL/GenBank/DDBJ databases">
        <title>The deep terrestrial virosphere.</title>
        <authorList>
            <person name="Holmfeldt K."/>
            <person name="Nilsson E."/>
            <person name="Simone D."/>
            <person name="Lopez-Fernandez M."/>
            <person name="Wu X."/>
            <person name="de Brujin I."/>
            <person name="Lundin D."/>
            <person name="Andersson A."/>
            <person name="Bertilsson S."/>
            <person name="Dopson M."/>
        </authorList>
    </citation>
    <scope>NUCLEOTIDE SEQUENCE</scope>
    <source>
        <strain evidence="2">MM415B02153</strain>
    </source>
</reference>
<organism evidence="2">
    <name type="scientific">viral metagenome</name>
    <dbReference type="NCBI Taxonomy" id="1070528"/>
    <lineage>
        <taxon>unclassified sequences</taxon>
        <taxon>metagenomes</taxon>
        <taxon>organismal metagenomes</taxon>
    </lineage>
</organism>
<proteinExistence type="predicted"/>
<accession>A0A6M3KV69</accession>
<feature type="region of interest" description="Disordered" evidence="1">
    <location>
        <begin position="1"/>
        <end position="23"/>
    </location>
</feature>
<dbReference type="AlphaFoldDB" id="A0A6M3KV69"/>
<evidence type="ECO:0000256" key="1">
    <source>
        <dbReference type="SAM" id="MobiDB-lite"/>
    </source>
</evidence>
<protein>
    <submittedName>
        <fullName evidence="2">Uncharacterized protein</fullName>
    </submittedName>
</protein>
<dbReference type="EMBL" id="MT142607">
    <property type="protein sequence ID" value="QJA85976.1"/>
    <property type="molecule type" value="Genomic_DNA"/>
</dbReference>
<sequence>MALHRRDSSVIKKGTPPPENVEDKNIKAGELDLTTESIVAPVKKQSAVDIYWLRDYLAKIGEASLVRDCNRIIDFYNTAKINEAWSESPEVMIKNVSMDPYITGRYSILPDAAIALPDFEVARLLRDFPGKFEVQKDA</sequence>
<feature type="compositionally biased region" description="Basic and acidic residues" evidence="1">
    <location>
        <begin position="1"/>
        <end position="10"/>
    </location>
</feature>